<evidence type="ECO:0000313" key="5">
    <source>
        <dbReference type="EMBL" id="CAF3923235.1"/>
    </source>
</evidence>
<reference evidence="4" key="1">
    <citation type="submission" date="2021-02" db="EMBL/GenBank/DDBJ databases">
        <authorList>
            <person name="Nowell W R."/>
        </authorList>
    </citation>
    <scope>NUCLEOTIDE SEQUENCE</scope>
</reference>
<dbReference type="PANTHER" id="PTHR10680:SF14">
    <property type="entry name" value="PEPTIDYL-GLYCINE ALPHA-AMIDATING MONOOXYGENASE"/>
    <property type="match status" value="1"/>
</dbReference>
<dbReference type="SUPFAM" id="SSF49899">
    <property type="entry name" value="Concanavalin A-like lectins/glucanases"/>
    <property type="match status" value="1"/>
</dbReference>
<accession>A0A814J7T4</accession>
<dbReference type="Proteomes" id="UP000663868">
    <property type="component" value="Unassembled WGS sequence"/>
</dbReference>
<dbReference type="Gene3D" id="2.120.10.30">
    <property type="entry name" value="TolB, C-terminal domain"/>
    <property type="match status" value="2"/>
</dbReference>
<dbReference type="InterPro" id="IPR013320">
    <property type="entry name" value="ConA-like_dom_sf"/>
</dbReference>
<dbReference type="Pfam" id="PF13385">
    <property type="entry name" value="Laminin_G_3"/>
    <property type="match status" value="1"/>
</dbReference>
<evidence type="ECO:0000256" key="3">
    <source>
        <dbReference type="ARBA" id="ARBA00023180"/>
    </source>
</evidence>
<keyword evidence="3" id="KW-0325">Glycoprotein</keyword>
<comment type="caution">
    <text evidence="4">The sequence shown here is derived from an EMBL/GenBank/DDBJ whole genome shotgun (WGS) entry which is preliminary data.</text>
</comment>
<dbReference type="PANTHER" id="PTHR10680">
    <property type="entry name" value="PEPTIDYL-GLYCINE ALPHA-AMIDATING MONOOXYGENASE"/>
    <property type="match status" value="1"/>
</dbReference>
<evidence type="ECO:0008006" key="7">
    <source>
        <dbReference type="Google" id="ProtNLM"/>
    </source>
</evidence>
<protein>
    <recommendedName>
        <fullName evidence="7">LamG-like jellyroll fold domain-containing protein</fullName>
    </recommendedName>
</protein>
<dbReference type="Pfam" id="PF01436">
    <property type="entry name" value="NHL"/>
    <property type="match status" value="1"/>
</dbReference>
<dbReference type="AlphaFoldDB" id="A0A814J7T4"/>
<sequence length="512" mass="54430">MSLWVQRTSTGGGTLVHYSKQTDGQGYCVDLIGFSFTSQIIANAVGPNNQVTGPVLSANTWTHIATTYSQTNGLTLYVNGVSVGSTAAWPEYAPGKPVILTLGNSLNSVGCTSQSIATGPFYGYLDEFRVYSRELSATEVYALTKDKTCFDGLMNGDETDIDCGGLCSACAAYQMCKVNLDCTTGSNNSGCLNGYCELCTLSSQSTWSQTATTIFGSQAGTSGSSLSLLSQPIGMYYDESNNMLIVSDYGNQRILQFSINYPPSVATIIAGGNGDGCNMNQFTVTIGVALDSSRQLYVGDSDCNRVIRFPANSNSTTSGTVVGSVAEPANLFINQLTGDIYVVSYGDNAIYKFVGGSGSPVVAAGGNGYGNALNQLAGPNGVYYDYLYTNSLYVMDNDNQRVMKFPSDSTMATYGTVVAGGNGAGSGANQFNRPRTILVDSSGTLYIADGYNNRIQRWLQNATSGTTIVGGTSGTASNQLRWPEQILFDKYNNLLVVDRNNNRIQLFKLTTC</sequence>
<dbReference type="InterPro" id="IPR011042">
    <property type="entry name" value="6-blade_b-propeller_TolB-like"/>
</dbReference>
<proteinExistence type="predicted"/>
<name>A0A814J7T4_9BILA</name>
<keyword evidence="2" id="KW-0677">Repeat</keyword>
<dbReference type="InterPro" id="IPR001258">
    <property type="entry name" value="NHL_repeat"/>
</dbReference>
<evidence type="ECO:0000313" key="4">
    <source>
        <dbReference type="EMBL" id="CAF1033706.1"/>
    </source>
</evidence>
<keyword evidence="1" id="KW-0732">Signal</keyword>
<dbReference type="CDD" id="cd05819">
    <property type="entry name" value="NHL"/>
    <property type="match status" value="1"/>
</dbReference>
<evidence type="ECO:0000313" key="6">
    <source>
        <dbReference type="Proteomes" id="UP000663860"/>
    </source>
</evidence>
<dbReference type="EMBL" id="CAJOBB010001956">
    <property type="protein sequence ID" value="CAF3923235.1"/>
    <property type="molecule type" value="Genomic_DNA"/>
</dbReference>
<evidence type="ECO:0000256" key="2">
    <source>
        <dbReference type="ARBA" id="ARBA00022737"/>
    </source>
</evidence>
<organism evidence="4 6">
    <name type="scientific">Adineta steineri</name>
    <dbReference type="NCBI Taxonomy" id="433720"/>
    <lineage>
        <taxon>Eukaryota</taxon>
        <taxon>Metazoa</taxon>
        <taxon>Spiralia</taxon>
        <taxon>Gnathifera</taxon>
        <taxon>Rotifera</taxon>
        <taxon>Eurotatoria</taxon>
        <taxon>Bdelloidea</taxon>
        <taxon>Adinetida</taxon>
        <taxon>Adinetidae</taxon>
        <taxon>Adineta</taxon>
    </lineage>
</organism>
<dbReference type="SUPFAM" id="SSF101898">
    <property type="entry name" value="NHL repeat"/>
    <property type="match status" value="1"/>
</dbReference>
<dbReference type="Proteomes" id="UP000663860">
    <property type="component" value="Unassembled WGS sequence"/>
</dbReference>
<dbReference type="Gene3D" id="2.60.120.200">
    <property type="match status" value="1"/>
</dbReference>
<dbReference type="EMBL" id="CAJNOE010000193">
    <property type="protein sequence ID" value="CAF1033706.1"/>
    <property type="molecule type" value="Genomic_DNA"/>
</dbReference>
<dbReference type="GO" id="GO:0005576">
    <property type="term" value="C:extracellular region"/>
    <property type="evidence" value="ECO:0007669"/>
    <property type="project" value="TreeGrafter"/>
</dbReference>
<gene>
    <name evidence="4" type="ORF">IZO911_LOCUS19396</name>
    <name evidence="5" type="ORF">KXQ929_LOCUS24026</name>
</gene>
<evidence type="ECO:0000256" key="1">
    <source>
        <dbReference type="ARBA" id="ARBA00022729"/>
    </source>
</evidence>